<reference evidence="3 4" key="1">
    <citation type="submission" date="2019-04" db="EMBL/GenBank/DDBJ databases">
        <title>Friends and foes A comparative genomics study of 23 Aspergillus species from section Flavi.</title>
        <authorList>
            <consortium name="DOE Joint Genome Institute"/>
            <person name="Kjaerbolling I."/>
            <person name="Vesth T."/>
            <person name="Frisvad J.C."/>
            <person name="Nybo J.L."/>
            <person name="Theobald S."/>
            <person name="Kildgaard S."/>
            <person name="Isbrandt T."/>
            <person name="Kuo A."/>
            <person name="Sato A."/>
            <person name="Lyhne E.K."/>
            <person name="Kogle M.E."/>
            <person name="Wiebenga A."/>
            <person name="Kun R.S."/>
            <person name="Lubbers R.J."/>
            <person name="Makela M.R."/>
            <person name="Barry K."/>
            <person name="Chovatia M."/>
            <person name="Clum A."/>
            <person name="Daum C."/>
            <person name="Haridas S."/>
            <person name="He G."/>
            <person name="LaButti K."/>
            <person name="Lipzen A."/>
            <person name="Mondo S."/>
            <person name="Riley R."/>
            <person name="Salamov A."/>
            <person name="Simmons B.A."/>
            <person name="Magnuson J.K."/>
            <person name="Henrissat B."/>
            <person name="Mortensen U.H."/>
            <person name="Larsen T.O."/>
            <person name="Devries R.P."/>
            <person name="Grigoriev I.V."/>
            <person name="Machida M."/>
            <person name="Baker S.E."/>
            <person name="Andersen M.R."/>
        </authorList>
    </citation>
    <scope>NUCLEOTIDE SEQUENCE [LARGE SCALE GENOMIC DNA]</scope>
    <source>
        <strain evidence="3 4">IBT 18842</strain>
    </source>
</reference>
<evidence type="ECO:0000256" key="2">
    <source>
        <dbReference type="ARBA" id="ARBA00023239"/>
    </source>
</evidence>
<sequence length="336" mass="38591">MDPIIIPLGAVALNLMFQFLRRFPTKATKIMRPGASVTKDEYENIVNAFLRDISFNTPSVRFKRDLQDQVEARLESQGISPSLIQKIQLYIQTGTEIASWTYSFVSPELQEDVQAFTSQLTQYPKPSHELLRGFTCLLREQGRLFGPFGGDMIVKGTQEFLSALKIELDQSNEFYLPSDASDSLAYFRVKTGVAEPFAFFCFPEDSHSEEKDLMNYISAMPSIMLFLGYVNDLLSFYKEELKPGDSPNYIHSHAKLHNHAPHQSLKDLQKETVELVKTLRRIFSVNSATIAQTERFIQGYVSYHLYSKRYRLSELNIPAVTDIHEWVHQMNSSQEY</sequence>
<dbReference type="InterPro" id="IPR024652">
    <property type="entry name" value="Trichodiene_synth"/>
</dbReference>
<evidence type="ECO:0000313" key="3">
    <source>
        <dbReference type="EMBL" id="KAE8151103.1"/>
    </source>
</evidence>
<dbReference type="OrthoDB" id="2998174at2759"/>
<dbReference type="SUPFAM" id="SSF48576">
    <property type="entry name" value="Terpenoid synthases"/>
    <property type="match status" value="1"/>
</dbReference>
<keyword evidence="4" id="KW-1185">Reference proteome</keyword>
<gene>
    <name evidence="3" type="ORF">BDV25DRAFT_171707</name>
</gene>
<dbReference type="Pfam" id="PF06330">
    <property type="entry name" value="TRI5"/>
    <property type="match status" value="1"/>
</dbReference>
<dbReference type="AlphaFoldDB" id="A0A5N6TXJ9"/>
<comment type="similarity">
    <text evidence="1">Belongs to the trichodiene synthase family.</text>
</comment>
<dbReference type="Proteomes" id="UP000325780">
    <property type="component" value="Unassembled WGS sequence"/>
</dbReference>
<dbReference type="InterPro" id="IPR008949">
    <property type="entry name" value="Isoprenoid_synthase_dom_sf"/>
</dbReference>
<evidence type="ECO:0000313" key="4">
    <source>
        <dbReference type="Proteomes" id="UP000325780"/>
    </source>
</evidence>
<keyword evidence="2" id="KW-0456">Lyase</keyword>
<protein>
    <submittedName>
        <fullName evidence="3">Terpenoid synthase</fullName>
    </submittedName>
</protein>
<dbReference type="EMBL" id="ML742078">
    <property type="protein sequence ID" value="KAE8151103.1"/>
    <property type="molecule type" value="Genomic_DNA"/>
</dbReference>
<dbReference type="Gene3D" id="1.10.600.10">
    <property type="entry name" value="Farnesyl Diphosphate Synthase"/>
    <property type="match status" value="1"/>
</dbReference>
<evidence type="ECO:0000256" key="1">
    <source>
        <dbReference type="ARBA" id="ARBA00007946"/>
    </source>
</evidence>
<name>A0A5N6TXJ9_ASPAV</name>
<organism evidence="3 4">
    <name type="scientific">Aspergillus avenaceus</name>
    <dbReference type="NCBI Taxonomy" id="36643"/>
    <lineage>
        <taxon>Eukaryota</taxon>
        <taxon>Fungi</taxon>
        <taxon>Dikarya</taxon>
        <taxon>Ascomycota</taxon>
        <taxon>Pezizomycotina</taxon>
        <taxon>Eurotiomycetes</taxon>
        <taxon>Eurotiomycetidae</taxon>
        <taxon>Eurotiales</taxon>
        <taxon>Aspergillaceae</taxon>
        <taxon>Aspergillus</taxon>
        <taxon>Aspergillus subgen. Circumdati</taxon>
    </lineage>
</organism>
<proteinExistence type="inferred from homology"/>
<dbReference type="GO" id="GO:0016838">
    <property type="term" value="F:carbon-oxygen lyase activity, acting on phosphates"/>
    <property type="evidence" value="ECO:0007669"/>
    <property type="project" value="InterPro"/>
</dbReference>
<accession>A0A5N6TXJ9</accession>